<sequence length="80" mass="8508">MCPWRAHGASAALAARSTPWLHARRPGCTLDALAARSTPWLNARRPAYNARRPGCRLDALAASATPAANFECALTASIVH</sequence>
<comment type="caution">
    <text evidence="2">The sequence shown here is derived from an EMBL/GenBank/DDBJ whole genome shotgun (WGS) entry which is preliminary data.</text>
</comment>
<evidence type="ECO:0000313" key="4">
    <source>
        <dbReference type="Proteomes" id="UP000189229"/>
    </source>
</evidence>
<reference evidence="3 4" key="1">
    <citation type="submission" date="2017-02" db="EMBL/GenBank/DDBJ databases">
        <title>Complete genome sequences of Mycobacterium kansasii strains isolated from rhesus macaques.</title>
        <authorList>
            <person name="Panda A."/>
            <person name="Nagaraj S."/>
            <person name="Zhao X."/>
            <person name="Tettelin H."/>
            <person name="Detolla L.J."/>
        </authorList>
    </citation>
    <scope>NUCLEOTIDE SEQUENCE [LARGE SCALE GENOMIC DNA]</scope>
    <source>
        <strain evidence="1 3">11-3469</strain>
        <strain evidence="2 4">11-3813</strain>
    </source>
</reference>
<dbReference type="Proteomes" id="UP000188532">
    <property type="component" value="Unassembled WGS sequence"/>
</dbReference>
<dbReference type="EMBL" id="MVBM01000004">
    <property type="protein sequence ID" value="OOK73739.1"/>
    <property type="molecule type" value="Genomic_DNA"/>
</dbReference>
<evidence type="ECO:0000313" key="2">
    <source>
        <dbReference type="EMBL" id="OOK73739.1"/>
    </source>
</evidence>
<evidence type="ECO:0000313" key="3">
    <source>
        <dbReference type="Proteomes" id="UP000188532"/>
    </source>
</evidence>
<organism evidence="2 4">
    <name type="scientific">Mycobacterium kansasii</name>
    <dbReference type="NCBI Taxonomy" id="1768"/>
    <lineage>
        <taxon>Bacteria</taxon>
        <taxon>Bacillati</taxon>
        <taxon>Actinomycetota</taxon>
        <taxon>Actinomycetes</taxon>
        <taxon>Mycobacteriales</taxon>
        <taxon>Mycobacteriaceae</taxon>
        <taxon>Mycobacterium</taxon>
    </lineage>
</organism>
<dbReference type="Proteomes" id="UP000189229">
    <property type="component" value="Unassembled WGS sequence"/>
</dbReference>
<accession>A0A1V3X3H8</accession>
<dbReference type="EMBL" id="MVBN01000012">
    <property type="protein sequence ID" value="OOK64806.1"/>
    <property type="molecule type" value="Genomic_DNA"/>
</dbReference>
<proteinExistence type="predicted"/>
<evidence type="ECO:0000313" key="1">
    <source>
        <dbReference type="EMBL" id="OOK64806.1"/>
    </source>
</evidence>
<gene>
    <name evidence="1" type="ORF">BZL29_8063</name>
    <name evidence="2" type="ORF">BZL30_4412</name>
</gene>
<dbReference type="AlphaFoldDB" id="A0A1V3X3H8"/>
<name>A0A1V3X3H8_MYCKA</name>
<protein>
    <submittedName>
        <fullName evidence="2">Uncharacterized protein</fullName>
    </submittedName>
</protein>